<keyword evidence="6 10" id="KW-0812">Transmembrane</keyword>
<feature type="transmembrane region" description="Helical" evidence="10">
    <location>
        <begin position="272"/>
        <end position="293"/>
    </location>
</feature>
<dbReference type="PIRSF" id="PIRSF006603">
    <property type="entry name" value="DinF"/>
    <property type="match status" value="1"/>
</dbReference>
<name>K0IWF4_AMPXN</name>
<evidence type="ECO:0000313" key="12">
    <source>
        <dbReference type="Proteomes" id="UP000006294"/>
    </source>
</evidence>
<keyword evidence="8 10" id="KW-0472">Membrane</keyword>
<comment type="subcellular location">
    <subcellularLocation>
        <location evidence="1">Cell membrane</location>
        <topology evidence="1">Multi-pass membrane protein</topology>
    </subcellularLocation>
</comment>
<dbReference type="eggNOG" id="COG0534">
    <property type="taxonomic scope" value="Bacteria"/>
</dbReference>
<feature type="transmembrane region" description="Helical" evidence="10">
    <location>
        <begin position="49"/>
        <end position="73"/>
    </location>
</feature>
<feature type="transmembrane region" description="Helical" evidence="10">
    <location>
        <begin position="314"/>
        <end position="337"/>
    </location>
</feature>
<dbReference type="GO" id="GO:0046677">
    <property type="term" value="P:response to antibiotic"/>
    <property type="evidence" value="ECO:0007669"/>
    <property type="project" value="UniProtKB-KW"/>
</dbReference>
<dbReference type="HOGENOM" id="CLU_012893_0_1_9"/>
<dbReference type="Pfam" id="PF01554">
    <property type="entry name" value="MatE"/>
    <property type="match status" value="2"/>
</dbReference>
<feature type="transmembrane region" description="Helical" evidence="10">
    <location>
        <begin position="357"/>
        <end position="379"/>
    </location>
</feature>
<dbReference type="GO" id="GO:0015297">
    <property type="term" value="F:antiporter activity"/>
    <property type="evidence" value="ECO:0007669"/>
    <property type="project" value="InterPro"/>
</dbReference>
<comment type="similarity">
    <text evidence="2">Belongs to the multi antimicrobial extrusion (MATE) (TC 2.A.66.1) family. MepA subfamily.</text>
</comment>
<dbReference type="EMBL" id="AP012050">
    <property type="protein sequence ID" value="BAM46654.1"/>
    <property type="molecule type" value="Genomic_DNA"/>
</dbReference>
<proteinExistence type="inferred from homology"/>
<dbReference type="Proteomes" id="UP000006294">
    <property type="component" value="Chromosome"/>
</dbReference>
<dbReference type="InterPro" id="IPR048279">
    <property type="entry name" value="MdtK-like"/>
</dbReference>
<keyword evidence="4" id="KW-0813">Transport</keyword>
<evidence type="ECO:0000256" key="1">
    <source>
        <dbReference type="ARBA" id="ARBA00004651"/>
    </source>
</evidence>
<dbReference type="InterPro" id="IPR045070">
    <property type="entry name" value="MATE_MepA-like"/>
</dbReference>
<organism evidence="11 12">
    <name type="scientific">Amphibacillus xylanus (strain ATCC 51415 / DSM 6626 / JCM 7361 / LMG 17667 / NBRC 15112 / Ep01)</name>
    <dbReference type="NCBI Taxonomy" id="698758"/>
    <lineage>
        <taxon>Bacteria</taxon>
        <taxon>Bacillati</taxon>
        <taxon>Bacillota</taxon>
        <taxon>Bacilli</taxon>
        <taxon>Bacillales</taxon>
        <taxon>Bacillaceae</taxon>
        <taxon>Amphibacillus</taxon>
    </lineage>
</organism>
<dbReference type="CDD" id="cd13143">
    <property type="entry name" value="MATE_MepA_like"/>
    <property type="match status" value="1"/>
</dbReference>
<dbReference type="OrthoDB" id="9811110at2"/>
<keyword evidence="5" id="KW-1003">Cell membrane</keyword>
<dbReference type="NCBIfam" id="TIGR00797">
    <property type="entry name" value="matE"/>
    <property type="match status" value="1"/>
</dbReference>
<evidence type="ECO:0000256" key="9">
    <source>
        <dbReference type="ARBA" id="ARBA00023251"/>
    </source>
</evidence>
<feature type="transmembrane region" description="Helical" evidence="10">
    <location>
        <begin position="237"/>
        <end position="260"/>
    </location>
</feature>
<feature type="transmembrane region" description="Helical" evidence="10">
    <location>
        <begin position="94"/>
        <end position="117"/>
    </location>
</feature>
<dbReference type="AlphaFoldDB" id="K0IWF4"/>
<accession>K0IWF4</accession>
<feature type="transmembrane region" description="Helical" evidence="10">
    <location>
        <begin position="386"/>
        <end position="405"/>
    </location>
</feature>
<evidence type="ECO:0000313" key="11">
    <source>
        <dbReference type="EMBL" id="BAM46654.1"/>
    </source>
</evidence>
<dbReference type="STRING" id="698758.AXY_05220"/>
<dbReference type="KEGG" id="axl:AXY_05220"/>
<dbReference type="InterPro" id="IPR002528">
    <property type="entry name" value="MATE_fam"/>
</dbReference>
<dbReference type="RefSeq" id="WP_015009259.1">
    <property type="nucleotide sequence ID" value="NC_018704.1"/>
</dbReference>
<sequence>MQYDKALFETMPIPKAVAKNSIPAIMSMLLVFVYNVADTFFIGQTGDELQVAAVTLSMPIFTLLIGAGVLLGVGSTSVISRALGAGRERYAKNVSSFAFYGAIGFGLLLMVLFWTFMPIVLKVIGVTPDTYDYTRAYLNYLVVGAPFVILSQAFSNIIRAEGRSSLAMRGMMLGSIANIILDPIFIFTFDMGLTGAAVATVLGNILSALYFIRYLVSGRSILSINLKDFKVTDGIMLGVLAIGIPASLNNLLLSVANIFMNNFLSNYGDIQLAAMGVAIRANMILVFVQIGLGQGIQPLIGYCYGARNFDRLRGIIKFSSIAAICLGSVLTLIYWVLTDTIIGSFIDNKQVIAYGTQMLRALIISGPIVGIMFIFINVLQGLGKAIPSLILSISRHGLVFIPLIYLLNRIAGLNGVVYTQPITDIVTSIIGVSIYLAVMRGVKRSYGTQQRQAGT</sequence>
<feature type="transmembrane region" description="Helical" evidence="10">
    <location>
        <begin position="170"/>
        <end position="189"/>
    </location>
</feature>
<evidence type="ECO:0000256" key="10">
    <source>
        <dbReference type="SAM" id="Phobius"/>
    </source>
</evidence>
<keyword evidence="7 10" id="KW-1133">Transmembrane helix</keyword>
<dbReference type="PANTHER" id="PTHR43823:SF3">
    <property type="entry name" value="MULTIDRUG EXPORT PROTEIN MEPA"/>
    <property type="match status" value="1"/>
</dbReference>
<gene>
    <name evidence="11" type="ordered locus">AXY_05220</name>
</gene>
<dbReference type="InterPro" id="IPR051327">
    <property type="entry name" value="MATE_MepA_subfamily"/>
</dbReference>
<protein>
    <recommendedName>
        <fullName evidence="3">Multidrug export protein MepA</fullName>
    </recommendedName>
</protein>
<evidence type="ECO:0000256" key="2">
    <source>
        <dbReference type="ARBA" id="ARBA00008417"/>
    </source>
</evidence>
<feature type="transmembrane region" description="Helical" evidence="10">
    <location>
        <begin position="195"/>
        <end position="216"/>
    </location>
</feature>
<dbReference type="PATRIC" id="fig|698758.3.peg.520"/>
<keyword evidence="9" id="KW-0046">Antibiotic resistance</keyword>
<evidence type="ECO:0000256" key="6">
    <source>
        <dbReference type="ARBA" id="ARBA00022692"/>
    </source>
</evidence>
<evidence type="ECO:0000256" key="7">
    <source>
        <dbReference type="ARBA" id="ARBA00022989"/>
    </source>
</evidence>
<evidence type="ECO:0000256" key="5">
    <source>
        <dbReference type="ARBA" id="ARBA00022475"/>
    </source>
</evidence>
<feature type="transmembrane region" description="Helical" evidence="10">
    <location>
        <begin position="21"/>
        <end position="43"/>
    </location>
</feature>
<evidence type="ECO:0000256" key="3">
    <source>
        <dbReference type="ARBA" id="ARBA00022106"/>
    </source>
</evidence>
<dbReference type="GO" id="GO:0005886">
    <property type="term" value="C:plasma membrane"/>
    <property type="evidence" value="ECO:0007669"/>
    <property type="project" value="UniProtKB-SubCell"/>
</dbReference>
<dbReference type="GO" id="GO:0042910">
    <property type="term" value="F:xenobiotic transmembrane transporter activity"/>
    <property type="evidence" value="ECO:0007669"/>
    <property type="project" value="InterPro"/>
</dbReference>
<feature type="transmembrane region" description="Helical" evidence="10">
    <location>
        <begin position="137"/>
        <end position="158"/>
    </location>
</feature>
<evidence type="ECO:0000256" key="4">
    <source>
        <dbReference type="ARBA" id="ARBA00022448"/>
    </source>
</evidence>
<evidence type="ECO:0000256" key="8">
    <source>
        <dbReference type="ARBA" id="ARBA00023136"/>
    </source>
</evidence>
<reference evidence="11 12" key="1">
    <citation type="submission" date="2011-01" db="EMBL/GenBank/DDBJ databases">
        <title>Whole genome sequence of Amphibacillus xylinus NBRC 15112.</title>
        <authorList>
            <person name="Nakazawa H."/>
            <person name="Katano Y."/>
            <person name="Nakamura S."/>
            <person name="Sasagawa M."/>
            <person name="Fukada J."/>
            <person name="Arai T."/>
            <person name="Sasakura N."/>
            <person name="Mochizuki D."/>
            <person name="Hosoyama A."/>
            <person name="Harada K."/>
            <person name="Horikawa H."/>
            <person name="Kato Y."/>
            <person name="Harada T."/>
            <person name="Sasaki K."/>
            <person name="Sekiguchi M."/>
            <person name="Hodoyama M."/>
            <person name="Nishiko R."/>
            <person name="Narita H."/>
            <person name="Hanamaki A."/>
            <person name="Hata C."/>
            <person name="Konno Y."/>
            <person name="Niimura Y."/>
            <person name="Yamazaki S."/>
            <person name="Fujita N."/>
        </authorList>
    </citation>
    <scope>NUCLEOTIDE SEQUENCE [LARGE SCALE GENOMIC DNA]</scope>
    <source>
        <strain evidence="12">ATCC 51415 / DSM 6626 / JCM 7361 / LMG 17667 / NBRC 15112 / Ep01</strain>
    </source>
</reference>
<feature type="transmembrane region" description="Helical" evidence="10">
    <location>
        <begin position="425"/>
        <end position="442"/>
    </location>
</feature>
<keyword evidence="12" id="KW-1185">Reference proteome</keyword>
<dbReference type="PANTHER" id="PTHR43823">
    <property type="entry name" value="SPORULATION PROTEIN YKVU"/>
    <property type="match status" value="1"/>
</dbReference>